<dbReference type="Proteomes" id="UP000239326">
    <property type="component" value="Chromosome"/>
</dbReference>
<dbReference type="RefSeq" id="WP_106446315.1">
    <property type="nucleotide sequence ID" value="NZ_CP027669.1"/>
</dbReference>
<dbReference type="SMART" id="SM01080">
    <property type="entry name" value="CHASE2"/>
    <property type="match status" value="1"/>
</dbReference>
<dbReference type="EMBL" id="CP027669">
    <property type="protein sequence ID" value="AVO41338.1"/>
    <property type="molecule type" value="Genomic_DNA"/>
</dbReference>
<evidence type="ECO:0000313" key="4">
    <source>
        <dbReference type="Proteomes" id="UP000239326"/>
    </source>
</evidence>
<name>A0A2S0MZL1_9BURK</name>
<accession>A0A2S0MZL1</accession>
<keyword evidence="4" id="KW-1185">Reference proteome</keyword>
<dbReference type="CDD" id="cd07302">
    <property type="entry name" value="CHD"/>
    <property type="match status" value="1"/>
</dbReference>
<feature type="domain" description="Guanylate cyclase" evidence="2">
    <location>
        <begin position="484"/>
        <end position="616"/>
    </location>
</feature>
<dbReference type="GO" id="GO:0035556">
    <property type="term" value="P:intracellular signal transduction"/>
    <property type="evidence" value="ECO:0007669"/>
    <property type="project" value="InterPro"/>
</dbReference>
<evidence type="ECO:0000259" key="2">
    <source>
        <dbReference type="PROSITE" id="PS50125"/>
    </source>
</evidence>
<sequence length="739" mass="79801">MAWALVPVVLGVLHASGVLPLQLLERLEHLVYDVRLRLTLPHTLDERIVIIDIDESSLERVGRWPWSRDKMAAFTTELFERQGVSVVGFDLVFAEADDSSGLKSLQQLSRGPLKDDARFAGEVDRLVPELDFDARFASALDTQNAVLGYYFTSDRDGKGRGALPAPVFTPQQLGDSALRATEWNGYGSNIDVLARAAPAAGFFNAMADADGLVRALPLLAEYQGRYYESLALAVYRSLLGGADLMPAFASAEADVGERRILRGIALRHAGGRAFLPVDDQLATLVPYRGSGGPLGGSFRYVSAADVLTGQLAAGSLRGKVALVGTTAVGLQDLRATPVGRTYPGVETHANVLSGFLDGKAIYRPDYGPAYDVVQMMVAGLLLAFSLPLLGAGQALLLGGVVFAALVGLNGWLYLGFGLALPLASALAVVLLVTALDMAYGYLTESRTKRGLAQLFGTYVPPELVDEMLLAPERYSMQAASRELTVMFCDMRGFTAMSERMEPVQLQALLNDIFSRLTQAIRAQRGTIDKYMGDCVMAFWGAPVPTPQHAALAVRAALDMVKSVKLLNTQHRASGLPEIGIGIGLNTGSMCVGDMGSDIRRSYTVIGDAVNLGSRLEGLCKVYGVEIVASEATRMQAPGFVWQELDRVRVKGKEDAVAIFCPLGEPGALTQDQKSQLDQWHQALASLRAQDWAACDTQLEALCAAAPENPVLAWYRERLAQLRVLPYQPNWDGATRFDTK</sequence>
<dbReference type="PROSITE" id="PS50125">
    <property type="entry name" value="GUANYLATE_CYCLASE_2"/>
    <property type="match status" value="1"/>
</dbReference>
<dbReference type="OrthoDB" id="9802500at2"/>
<dbReference type="SUPFAM" id="SSF55073">
    <property type="entry name" value="Nucleotide cyclase"/>
    <property type="match status" value="1"/>
</dbReference>
<dbReference type="KEGG" id="simp:C6571_08570"/>
<feature type="transmembrane region" description="Helical" evidence="1">
    <location>
        <begin position="420"/>
        <end position="442"/>
    </location>
</feature>
<dbReference type="GO" id="GO:0006171">
    <property type="term" value="P:cAMP biosynthetic process"/>
    <property type="evidence" value="ECO:0007669"/>
    <property type="project" value="TreeGrafter"/>
</dbReference>
<dbReference type="Pfam" id="PF05226">
    <property type="entry name" value="CHASE2"/>
    <property type="match status" value="1"/>
</dbReference>
<protein>
    <submittedName>
        <fullName evidence="3">Adenylate/guanylate cyclase domain-containing protein</fullName>
    </submittedName>
</protein>
<keyword evidence="1" id="KW-1133">Transmembrane helix</keyword>
<dbReference type="PANTHER" id="PTHR43081">
    <property type="entry name" value="ADENYLATE CYCLASE, TERMINAL-DIFFERENTIATION SPECIFIC-RELATED"/>
    <property type="match status" value="1"/>
</dbReference>
<dbReference type="AlphaFoldDB" id="A0A2S0MZL1"/>
<dbReference type="SMART" id="SM00044">
    <property type="entry name" value="CYCc"/>
    <property type="match status" value="1"/>
</dbReference>
<organism evidence="3 4">
    <name type="scientific">Simplicispira suum</name>
    <dbReference type="NCBI Taxonomy" id="2109915"/>
    <lineage>
        <taxon>Bacteria</taxon>
        <taxon>Pseudomonadati</taxon>
        <taxon>Pseudomonadota</taxon>
        <taxon>Betaproteobacteria</taxon>
        <taxon>Burkholderiales</taxon>
        <taxon>Comamonadaceae</taxon>
        <taxon>Simplicispira</taxon>
    </lineage>
</organism>
<gene>
    <name evidence="3" type="ORF">C6571_08570</name>
</gene>
<dbReference type="Gene3D" id="3.30.70.1230">
    <property type="entry name" value="Nucleotide cyclase"/>
    <property type="match status" value="1"/>
</dbReference>
<dbReference type="Pfam" id="PF00211">
    <property type="entry name" value="Guanylate_cyc"/>
    <property type="match status" value="1"/>
</dbReference>
<dbReference type="InterPro" id="IPR029787">
    <property type="entry name" value="Nucleotide_cyclase"/>
</dbReference>
<dbReference type="InterPro" id="IPR001054">
    <property type="entry name" value="A/G_cyclase"/>
</dbReference>
<dbReference type="InterPro" id="IPR007890">
    <property type="entry name" value="CHASE2"/>
</dbReference>
<keyword evidence="1" id="KW-0812">Transmembrane</keyword>
<dbReference type="PANTHER" id="PTHR43081:SF1">
    <property type="entry name" value="ADENYLATE CYCLASE, TERMINAL-DIFFERENTIATION SPECIFIC"/>
    <property type="match status" value="1"/>
</dbReference>
<dbReference type="InterPro" id="IPR050697">
    <property type="entry name" value="Adenylyl/Guanylyl_Cyclase_3/4"/>
</dbReference>
<feature type="transmembrane region" description="Helical" evidence="1">
    <location>
        <begin position="394"/>
        <end position="414"/>
    </location>
</feature>
<dbReference type="GO" id="GO:0004016">
    <property type="term" value="F:adenylate cyclase activity"/>
    <property type="evidence" value="ECO:0007669"/>
    <property type="project" value="UniProtKB-ARBA"/>
</dbReference>
<reference evidence="3 4" key="1">
    <citation type="submission" date="2018-03" db="EMBL/GenBank/DDBJ databases">
        <title>Genome sequencing of Simplicispira sp.</title>
        <authorList>
            <person name="Kim S.-J."/>
            <person name="Heo J."/>
            <person name="Kwon S.-W."/>
        </authorList>
    </citation>
    <scope>NUCLEOTIDE SEQUENCE [LARGE SCALE GENOMIC DNA]</scope>
    <source>
        <strain evidence="3 4">SC1-8</strain>
    </source>
</reference>
<evidence type="ECO:0000256" key="1">
    <source>
        <dbReference type="SAM" id="Phobius"/>
    </source>
</evidence>
<keyword evidence="1" id="KW-0472">Membrane</keyword>
<proteinExistence type="predicted"/>
<evidence type="ECO:0000313" key="3">
    <source>
        <dbReference type="EMBL" id="AVO41338.1"/>
    </source>
</evidence>